<accession>A0A814CWX6</accession>
<keyword evidence="3" id="KW-1185">Reference proteome</keyword>
<proteinExistence type="predicted"/>
<dbReference type="OrthoDB" id="10008426at2759"/>
<dbReference type="SUPFAM" id="SSF48371">
    <property type="entry name" value="ARM repeat"/>
    <property type="match status" value="1"/>
</dbReference>
<evidence type="ECO:0000313" key="3">
    <source>
        <dbReference type="Proteomes" id="UP000663829"/>
    </source>
</evidence>
<dbReference type="EMBL" id="CAJOBC010002256">
    <property type="protein sequence ID" value="CAF3723884.1"/>
    <property type="molecule type" value="Genomic_DNA"/>
</dbReference>
<evidence type="ECO:0000313" key="2">
    <source>
        <dbReference type="EMBL" id="CAF3723884.1"/>
    </source>
</evidence>
<reference evidence="1" key="1">
    <citation type="submission" date="2021-02" db="EMBL/GenBank/DDBJ databases">
        <authorList>
            <person name="Nowell W R."/>
        </authorList>
    </citation>
    <scope>NUCLEOTIDE SEQUENCE</scope>
</reference>
<dbReference type="Proteomes" id="UP000663829">
    <property type="component" value="Unassembled WGS sequence"/>
</dbReference>
<gene>
    <name evidence="1" type="ORF">GPM918_LOCUS11074</name>
    <name evidence="2" type="ORF">SRO942_LOCUS11075</name>
</gene>
<dbReference type="Proteomes" id="UP000681722">
    <property type="component" value="Unassembled WGS sequence"/>
</dbReference>
<sequence>MYELSFLLQCILSKSTQTSIPNHFCEKLFFYLFNQLERHSPQLVSLLCSTLYSTRYIPTTTVIDMPPLHLSTFVTNRSVKSMSIIRYLNLLLNKHSSPLPSKFHQLLYEYLLNATIYSENSLHFLCELLILGHYANYSHEQFLNYLTRFLSQLIKHTDQFEIKLLTHFIYHLCMIDPTNRFKSKLCVRLLADYLMKLIHEQKTPHWIVQAMYGMMQIDEYNYTLLTYLVSDQYLPYLFSEIGRYTNSVQRQLYDIHYAIQIDRPQFSQVLLNEKVVNYTSKISAEYRSHTKLTMKYYTQYLNELHEQFQLVYGNDACTIIDNHVMFPHFLFDFLELKLPNKEELLDIGILLYDSIAVLPVLPSMLLKQQRSNFTITKVLNAQTTMRYRHLERYKYKVVPLSYFLIQQSYLNRVPVRLALRMSSLAVGEIFSIKFLTLSTPRDSMFALLTSDELGPSD</sequence>
<comment type="caution">
    <text evidence="1">The sequence shown here is derived from an EMBL/GenBank/DDBJ whole genome shotgun (WGS) entry which is preliminary data.</text>
</comment>
<dbReference type="InterPro" id="IPR016024">
    <property type="entry name" value="ARM-type_fold"/>
</dbReference>
<dbReference type="EMBL" id="CAJNOQ010002256">
    <property type="protein sequence ID" value="CAF0947868.1"/>
    <property type="molecule type" value="Genomic_DNA"/>
</dbReference>
<evidence type="ECO:0000313" key="1">
    <source>
        <dbReference type="EMBL" id="CAF0947868.1"/>
    </source>
</evidence>
<organism evidence="1 3">
    <name type="scientific">Didymodactylos carnosus</name>
    <dbReference type="NCBI Taxonomy" id="1234261"/>
    <lineage>
        <taxon>Eukaryota</taxon>
        <taxon>Metazoa</taxon>
        <taxon>Spiralia</taxon>
        <taxon>Gnathifera</taxon>
        <taxon>Rotifera</taxon>
        <taxon>Eurotatoria</taxon>
        <taxon>Bdelloidea</taxon>
        <taxon>Philodinida</taxon>
        <taxon>Philodinidae</taxon>
        <taxon>Didymodactylos</taxon>
    </lineage>
</organism>
<dbReference type="AlphaFoldDB" id="A0A814CWX6"/>
<protein>
    <submittedName>
        <fullName evidence="1">Uncharacterized protein</fullName>
    </submittedName>
</protein>
<name>A0A814CWX6_9BILA</name>